<dbReference type="VEuPathDB" id="TrichDB:TVAG_013760"/>
<feature type="repeat" description="ANK" evidence="5">
    <location>
        <begin position="442"/>
        <end position="474"/>
    </location>
</feature>
<protein>
    <recommendedName>
        <fullName evidence="4">Ankyrin repeat domain-containing protein 54</fullName>
    </recommendedName>
</protein>
<organism evidence="7 8">
    <name type="scientific">Trichomonas vaginalis (strain ATCC PRA-98 / G3)</name>
    <dbReference type="NCBI Taxonomy" id="412133"/>
    <lineage>
        <taxon>Eukaryota</taxon>
        <taxon>Metamonada</taxon>
        <taxon>Parabasalia</taxon>
        <taxon>Trichomonadida</taxon>
        <taxon>Trichomonadidae</taxon>
        <taxon>Trichomonas</taxon>
    </lineage>
</organism>
<evidence type="ECO:0000256" key="6">
    <source>
        <dbReference type="SAM" id="Coils"/>
    </source>
</evidence>
<dbReference type="RefSeq" id="XP_001582597.1">
    <property type="nucleotide sequence ID" value="XM_001582547.1"/>
</dbReference>
<dbReference type="Proteomes" id="UP000001542">
    <property type="component" value="Unassembled WGS sequence"/>
</dbReference>
<evidence type="ECO:0000256" key="5">
    <source>
        <dbReference type="PROSITE-ProRule" id="PRU00023"/>
    </source>
</evidence>
<keyword evidence="1" id="KW-0677">Repeat</keyword>
<dbReference type="STRING" id="5722.A2DDD2"/>
<name>A2DDD2_TRIV3</name>
<dbReference type="PROSITE" id="PS50088">
    <property type="entry name" value="ANK_REPEAT"/>
    <property type="match status" value="2"/>
</dbReference>
<reference evidence="7" key="1">
    <citation type="submission" date="2006-10" db="EMBL/GenBank/DDBJ databases">
        <authorList>
            <person name="Amadeo P."/>
            <person name="Zhao Q."/>
            <person name="Wortman J."/>
            <person name="Fraser-Liggett C."/>
            <person name="Carlton J."/>
        </authorList>
    </citation>
    <scope>NUCLEOTIDE SEQUENCE</scope>
    <source>
        <strain evidence="7">G3</strain>
    </source>
</reference>
<proteinExistence type="predicted"/>
<dbReference type="InterPro" id="IPR002110">
    <property type="entry name" value="Ankyrin_rpt"/>
</dbReference>
<dbReference type="PANTHER" id="PTHR24197:SF44">
    <property type="entry name" value="ANKYRIN REPEAT DOMAIN-CONTAINING PROTEIN 54"/>
    <property type="match status" value="1"/>
</dbReference>
<evidence type="ECO:0000313" key="7">
    <source>
        <dbReference type="EMBL" id="EAY21611.1"/>
    </source>
</evidence>
<dbReference type="InParanoid" id="A2DDD2"/>
<evidence type="ECO:0000256" key="2">
    <source>
        <dbReference type="ARBA" id="ARBA00023043"/>
    </source>
</evidence>
<keyword evidence="6" id="KW-0175">Coiled coil</keyword>
<comment type="function">
    <text evidence="3">Plays an important role in regulating intracellular signaling events associated with erythroid terminal differentiation.</text>
</comment>
<dbReference type="EMBL" id="DS113189">
    <property type="protein sequence ID" value="EAY21611.1"/>
    <property type="molecule type" value="Genomic_DNA"/>
</dbReference>
<dbReference type="PROSITE" id="PS50297">
    <property type="entry name" value="ANK_REP_REGION"/>
    <property type="match status" value="1"/>
</dbReference>
<dbReference type="PANTHER" id="PTHR24197">
    <property type="entry name" value="ANKYRIN REPEAT DOMAIN-CONTAINING PROTEIN 61"/>
    <property type="match status" value="1"/>
</dbReference>
<dbReference type="AlphaFoldDB" id="A2DDD2"/>
<keyword evidence="8" id="KW-1185">Reference proteome</keyword>
<dbReference type="InterPro" id="IPR036770">
    <property type="entry name" value="Ankyrin_rpt-contain_sf"/>
</dbReference>
<feature type="repeat" description="ANK" evidence="5">
    <location>
        <begin position="475"/>
        <end position="495"/>
    </location>
</feature>
<reference evidence="7" key="2">
    <citation type="journal article" date="2007" name="Science">
        <title>Draft genome sequence of the sexually transmitted pathogen Trichomonas vaginalis.</title>
        <authorList>
            <person name="Carlton J.M."/>
            <person name="Hirt R.P."/>
            <person name="Silva J.C."/>
            <person name="Delcher A.L."/>
            <person name="Schatz M."/>
            <person name="Zhao Q."/>
            <person name="Wortman J.R."/>
            <person name="Bidwell S.L."/>
            <person name="Alsmark U.C.M."/>
            <person name="Besteiro S."/>
            <person name="Sicheritz-Ponten T."/>
            <person name="Noel C.J."/>
            <person name="Dacks J.B."/>
            <person name="Foster P.G."/>
            <person name="Simillion C."/>
            <person name="Van de Peer Y."/>
            <person name="Miranda-Saavedra D."/>
            <person name="Barton G.J."/>
            <person name="Westrop G.D."/>
            <person name="Mueller S."/>
            <person name="Dessi D."/>
            <person name="Fiori P.L."/>
            <person name="Ren Q."/>
            <person name="Paulsen I."/>
            <person name="Zhang H."/>
            <person name="Bastida-Corcuera F.D."/>
            <person name="Simoes-Barbosa A."/>
            <person name="Brown M.T."/>
            <person name="Hayes R.D."/>
            <person name="Mukherjee M."/>
            <person name="Okumura C.Y."/>
            <person name="Schneider R."/>
            <person name="Smith A.J."/>
            <person name="Vanacova S."/>
            <person name="Villalvazo M."/>
            <person name="Haas B.J."/>
            <person name="Pertea M."/>
            <person name="Feldblyum T.V."/>
            <person name="Utterback T.R."/>
            <person name="Shu C.L."/>
            <person name="Osoegawa K."/>
            <person name="de Jong P.J."/>
            <person name="Hrdy I."/>
            <person name="Horvathova L."/>
            <person name="Zubacova Z."/>
            <person name="Dolezal P."/>
            <person name="Malik S.B."/>
            <person name="Logsdon J.M. Jr."/>
            <person name="Henze K."/>
            <person name="Gupta A."/>
            <person name="Wang C.C."/>
            <person name="Dunne R.L."/>
            <person name="Upcroft J.A."/>
            <person name="Upcroft P."/>
            <person name="White O."/>
            <person name="Salzberg S.L."/>
            <person name="Tang P."/>
            <person name="Chiu C.-H."/>
            <person name="Lee Y.-S."/>
            <person name="Embley T.M."/>
            <person name="Coombs G.H."/>
            <person name="Mottram J.C."/>
            <person name="Tachezy J."/>
            <person name="Fraser-Liggett C.M."/>
            <person name="Johnson P.J."/>
        </authorList>
    </citation>
    <scope>NUCLEOTIDE SEQUENCE [LARGE SCALE GENOMIC DNA]</scope>
    <source>
        <strain evidence="7">G3</strain>
    </source>
</reference>
<evidence type="ECO:0000313" key="8">
    <source>
        <dbReference type="Proteomes" id="UP000001542"/>
    </source>
</evidence>
<accession>A2DDD2</accession>
<dbReference type="SUPFAM" id="SSF48403">
    <property type="entry name" value="Ankyrin repeat"/>
    <property type="match status" value="1"/>
</dbReference>
<evidence type="ECO:0000256" key="1">
    <source>
        <dbReference type="ARBA" id="ARBA00022737"/>
    </source>
</evidence>
<dbReference type="VEuPathDB" id="TrichDB:TVAGG3_0986560"/>
<evidence type="ECO:0000256" key="4">
    <source>
        <dbReference type="ARBA" id="ARBA00039237"/>
    </source>
</evidence>
<evidence type="ECO:0000256" key="3">
    <source>
        <dbReference type="ARBA" id="ARBA00037385"/>
    </source>
</evidence>
<gene>
    <name evidence="7" type="ORF">TVAG_013760</name>
</gene>
<dbReference type="SMART" id="SM00248">
    <property type="entry name" value="ANK"/>
    <property type="match status" value="3"/>
</dbReference>
<dbReference type="Gene3D" id="1.25.40.20">
    <property type="entry name" value="Ankyrin repeat-containing domain"/>
    <property type="match status" value="1"/>
</dbReference>
<dbReference type="Pfam" id="PF12796">
    <property type="entry name" value="Ank_2"/>
    <property type="match status" value="1"/>
</dbReference>
<dbReference type="KEGG" id="tva:5467161"/>
<dbReference type="SMR" id="A2DDD2"/>
<keyword evidence="2 5" id="KW-0040">ANK repeat</keyword>
<feature type="coiled-coil region" evidence="6">
    <location>
        <begin position="244"/>
        <end position="341"/>
    </location>
</feature>
<sequence length="536" mass="62898">MSEIIAKVYESLQTFDPHFIKIYINDHAYDTNLYVGMAICSKIKNQIYFNRSTKEFRFFADIKDGNTYIVLDKILKLQIPEDINENVAIDFFKLGEVLQSDYLISLFTKRFKNDEYTKENIFIMIKYCKYIGYNNKILDFICENIDSINHNDLIDSIVEIGLDFAEQLIIHFNKNNKNPNDIIFSLANKCSAFIELVSYLSDEYIEIRNANQFFKAISTTNGQSSIVSIFKSLIDKTNEKDIRIVEVNQMNKSINSKNEELRRENDSLRQDNSKQYNEILKLKNENEKLKKDSSKLNEDIIKLNDEVTRLKRENLSRKDEIDQLTRQNKTKSSEIISLRSENSDRNDIIKKIGENLPKIKKINNMKLDKPAFQEVYRIIKEASDEGDLATIYYYYYKFKKQVVEPKMANLCVYITSAIRGHIELTKTFIEFGANKFATDGITGRTFIHFFAATGNIDAIKYFMQYNYDLDKPDNDGNTPLHLAVINNYYNIVEYFCHHQNIRYFYIHLLVNNDGENSIDIARRKGFDRIRELLESI</sequence>